<evidence type="ECO:0000256" key="5">
    <source>
        <dbReference type="ARBA" id="ARBA00023163"/>
    </source>
</evidence>
<dbReference type="InterPro" id="IPR001437">
    <property type="entry name" value="Tscrpt_elong_fac_GreA/B_C"/>
</dbReference>
<dbReference type="FunFam" id="1.10.287.180:FF:000001">
    <property type="entry name" value="Transcription elongation factor GreA"/>
    <property type="match status" value="1"/>
</dbReference>
<keyword evidence="4 8" id="KW-0238">DNA-binding</keyword>
<dbReference type="SUPFAM" id="SSF54534">
    <property type="entry name" value="FKBP-like"/>
    <property type="match status" value="1"/>
</dbReference>
<dbReference type="RefSeq" id="WP_096333932.1">
    <property type="nucleotide sequence ID" value="NZ_FOMX01000050.1"/>
</dbReference>
<dbReference type="STRING" id="54.SAMN02745121_08290"/>
<evidence type="ECO:0000256" key="1">
    <source>
        <dbReference type="ARBA" id="ARBA00008213"/>
    </source>
</evidence>
<accession>A0A1I2HXJ0</accession>
<evidence type="ECO:0000256" key="8">
    <source>
        <dbReference type="HAMAP-Rule" id="MF_00105"/>
    </source>
</evidence>
<dbReference type="HAMAP" id="MF_00105">
    <property type="entry name" value="GreA_GreB"/>
    <property type="match status" value="1"/>
</dbReference>
<dbReference type="GO" id="GO:0070063">
    <property type="term" value="F:RNA polymerase binding"/>
    <property type="evidence" value="ECO:0007669"/>
    <property type="project" value="InterPro"/>
</dbReference>
<dbReference type="InterPro" id="IPR018151">
    <property type="entry name" value="TF_GreA/GreB_CS"/>
</dbReference>
<proteinExistence type="inferred from homology"/>
<comment type="function">
    <text evidence="6 8 9">Necessary for efficient RNA polymerase transcription elongation past template-encoded arresting sites. The arresting sites in DNA have the property of trapping a certain fraction of elongating RNA polymerases that pass through, resulting in locked ternary complexes. Cleavage of the nascent transcript by cleavage factors such as GreA or GreB allows the resumption of elongation from the new 3'terminus. GreA releases sequences of 2 to 3 nucleotides.</text>
</comment>
<evidence type="ECO:0000256" key="9">
    <source>
        <dbReference type="RuleBase" id="RU000556"/>
    </source>
</evidence>
<dbReference type="NCBIfam" id="NF001264">
    <property type="entry name" value="PRK00226.1-5"/>
    <property type="match status" value="1"/>
</dbReference>
<reference evidence="13" key="1">
    <citation type="submission" date="2016-10" db="EMBL/GenBank/DDBJ databases">
        <authorList>
            <person name="Varghese N."/>
            <person name="Submissions S."/>
        </authorList>
    </citation>
    <scope>NUCLEOTIDE SEQUENCE [LARGE SCALE GENOMIC DNA]</scope>
    <source>
        <strain evidence="13">ATCC 25963</strain>
    </source>
</reference>
<dbReference type="PIRSF" id="PIRSF006092">
    <property type="entry name" value="GreA_GreB"/>
    <property type="match status" value="1"/>
</dbReference>
<dbReference type="InterPro" id="IPR022691">
    <property type="entry name" value="Tscrpt_elong_fac_GreA/B_N"/>
</dbReference>
<dbReference type="AlphaFoldDB" id="A0A1I2HXJ0"/>
<dbReference type="Pfam" id="PF01272">
    <property type="entry name" value="GreA_GreB"/>
    <property type="match status" value="1"/>
</dbReference>
<evidence type="ECO:0000259" key="11">
    <source>
        <dbReference type="Pfam" id="PF03449"/>
    </source>
</evidence>
<dbReference type="GO" id="GO:0032784">
    <property type="term" value="P:regulation of DNA-templated transcription elongation"/>
    <property type="evidence" value="ECO:0007669"/>
    <property type="project" value="UniProtKB-UniRule"/>
</dbReference>
<dbReference type="FunFam" id="3.10.50.30:FF:000001">
    <property type="entry name" value="Transcription elongation factor GreA"/>
    <property type="match status" value="1"/>
</dbReference>
<feature type="domain" description="Transcription elongation factor GreA/GreB N-terminal" evidence="11">
    <location>
        <begin position="6"/>
        <end position="76"/>
    </location>
</feature>
<dbReference type="GO" id="GO:0003746">
    <property type="term" value="F:translation elongation factor activity"/>
    <property type="evidence" value="ECO:0007669"/>
    <property type="project" value="UniProtKB-KW"/>
</dbReference>
<dbReference type="PANTHER" id="PTHR30437">
    <property type="entry name" value="TRANSCRIPTION ELONGATION FACTOR GREA"/>
    <property type="match status" value="1"/>
</dbReference>
<dbReference type="NCBIfam" id="NF001261">
    <property type="entry name" value="PRK00226.1-2"/>
    <property type="match status" value="1"/>
</dbReference>
<evidence type="ECO:0000256" key="7">
    <source>
        <dbReference type="ARBA" id="ARBA00030776"/>
    </source>
</evidence>
<dbReference type="GO" id="GO:0003677">
    <property type="term" value="F:DNA binding"/>
    <property type="evidence" value="ECO:0007669"/>
    <property type="project" value="UniProtKB-UniRule"/>
</dbReference>
<dbReference type="PROSITE" id="PS00829">
    <property type="entry name" value="GREAB_1"/>
    <property type="match status" value="1"/>
</dbReference>
<evidence type="ECO:0000256" key="2">
    <source>
        <dbReference type="ARBA" id="ARBA00013729"/>
    </source>
</evidence>
<dbReference type="NCBIfam" id="NF001263">
    <property type="entry name" value="PRK00226.1-4"/>
    <property type="match status" value="1"/>
</dbReference>
<evidence type="ECO:0000256" key="6">
    <source>
        <dbReference type="ARBA" id="ARBA00024916"/>
    </source>
</evidence>
<protein>
    <recommendedName>
        <fullName evidence="2 8">Transcription elongation factor GreA</fullName>
    </recommendedName>
    <alternativeName>
        <fullName evidence="7 8">Transcript cleavage factor GreA</fullName>
    </alternativeName>
</protein>
<dbReference type="Pfam" id="PF03449">
    <property type="entry name" value="GreA_GreB_N"/>
    <property type="match status" value="1"/>
</dbReference>
<dbReference type="PANTHER" id="PTHR30437:SF4">
    <property type="entry name" value="TRANSCRIPTION ELONGATION FACTOR GREA"/>
    <property type="match status" value="1"/>
</dbReference>
<dbReference type="OrthoDB" id="9808774at2"/>
<sequence length="162" mass="18155">MTEQKIPMTPAGYAKLRAELKQIKEVDRPENVRDIETALGHGDLRENAEYHAAKERQAQLDARMRYLESRLGLAQVIDPETVKEDKVTFGATVTMLDLENDQKVVYQIVGEDESDASNGKISLGAPIARAMLGKRVGDEVLVKLPKGDREYEVVRIEYKAIS</sequence>
<dbReference type="InterPro" id="IPR036805">
    <property type="entry name" value="Tscrpt_elong_fac_GreA/B_N_sf"/>
</dbReference>
<keyword evidence="12" id="KW-0251">Elongation factor</keyword>
<keyword evidence="12" id="KW-0648">Protein biosynthesis</keyword>
<dbReference type="InterPro" id="IPR006359">
    <property type="entry name" value="Tscrpt_elong_fac_GreA"/>
</dbReference>
<keyword evidence="5 8" id="KW-0804">Transcription</keyword>
<dbReference type="GO" id="GO:0006354">
    <property type="term" value="P:DNA-templated transcription elongation"/>
    <property type="evidence" value="ECO:0007669"/>
    <property type="project" value="TreeGrafter"/>
</dbReference>
<dbReference type="EMBL" id="FOMX01000050">
    <property type="protein sequence ID" value="SFF34582.1"/>
    <property type="molecule type" value="Genomic_DNA"/>
</dbReference>
<dbReference type="Gene3D" id="3.10.50.30">
    <property type="entry name" value="Transcription elongation factor, GreA/GreB, C-terminal domain"/>
    <property type="match status" value="1"/>
</dbReference>
<dbReference type="Proteomes" id="UP000199400">
    <property type="component" value="Unassembled WGS sequence"/>
</dbReference>
<evidence type="ECO:0000256" key="3">
    <source>
        <dbReference type="ARBA" id="ARBA00023015"/>
    </source>
</evidence>
<comment type="similarity">
    <text evidence="1 8 9">Belongs to the GreA/GreB family.</text>
</comment>
<dbReference type="NCBIfam" id="TIGR01462">
    <property type="entry name" value="greA"/>
    <property type="match status" value="1"/>
</dbReference>
<evidence type="ECO:0000259" key="10">
    <source>
        <dbReference type="Pfam" id="PF01272"/>
    </source>
</evidence>
<keyword evidence="3 8" id="KW-0805">Transcription regulation</keyword>
<dbReference type="InterPro" id="IPR023459">
    <property type="entry name" value="Tscrpt_elong_fac_GreA/B_fam"/>
</dbReference>
<evidence type="ECO:0000313" key="12">
    <source>
        <dbReference type="EMBL" id="SFF34582.1"/>
    </source>
</evidence>
<feature type="domain" description="Transcription elongation factor GreA/GreB C-terminal" evidence="10">
    <location>
        <begin position="84"/>
        <end position="158"/>
    </location>
</feature>
<dbReference type="InterPro" id="IPR028624">
    <property type="entry name" value="Tscrpt_elong_fac_GreA/B"/>
</dbReference>
<dbReference type="SUPFAM" id="SSF46557">
    <property type="entry name" value="GreA transcript cleavage protein, N-terminal domain"/>
    <property type="match status" value="1"/>
</dbReference>
<dbReference type="Gene3D" id="1.10.287.180">
    <property type="entry name" value="Transcription elongation factor, GreA/GreB, N-terminal domain"/>
    <property type="match status" value="1"/>
</dbReference>
<name>A0A1I2HXJ0_9BACT</name>
<organism evidence="12 13">
    <name type="scientific">Nannocystis exedens</name>
    <dbReference type="NCBI Taxonomy" id="54"/>
    <lineage>
        <taxon>Bacteria</taxon>
        <taxon>Pseudomonadati</taxon>
        <taxon>Myxococcota</taxon>
        <taxon>Polyangia</taxon>
        <taxon>Nannocystales</taxon>
        <taxon>Nannocystaceae</taxon>
        <taxon>Nannocystis</taxon>
    </lineage>
</organism>
<keyword evidence="13" id="KW-1185">Reference proteome</keyword>
<evidence type="ECO:0000256" key="4">
    <source>
        <dbReference type="ARBA" id="ARBA00023125"/>
    </source>
</evidence>
<gene>
    <name evidence="8" type="primary">greA</name>
    <name evidence="12" type="ORF">SAMN02745121_08290</name>
</gene>
<evidence type="ECO:0000313" key="13">
    <source>
        <dbReference type="Proteomes" id="UP000199400"/>
    </source>
</evidence>
<dbReference type="InterPro" id="IPR036953">
    <property type="entry name" value="GreA/GreB_C_sf"/>
</dbReference>